<feature type="region of interest" description="Disordered" evidence="3">
    <location>
        <begin position="381"/>
        <end position="479"/>
    </location>
</feature>
<name>A0A6J5U5M7_PRUAR</name>
<dbReference type="Pfam" id="PF23290">
    <property type="entry name" value="KOW5_SPT5"/>
    <property type="match status" value="1"/>
</dbReference>
<dbReference type="PANTHER" id="PTHR11125">
    <property type="entry name" value="SUPPRESSOR OF TY 5"/>
    <property type="match status" value="1"/>
</dbReference>
<dbReference type="GO" id="GO:0006357">
    <property type="term" value="P:regulation of transcription by RNA polymerase II"/>
    <property type="evidence" value="ECO:0007669"/>
    <property type="project" value="InterPro"/>
</dbReference>
<feature type="compositionally biased region" description="Low complexity" evidence="3">
    <location>
        <begin position="1460"/>
        <end position="1475"/>
    </location>
</feature>
<sequence>MTSKGKGIAGGGSSGGKRKYDDDKTGGGRKRTDRGVLKFFEDVAAEADDGDDSDFDDDFMEEEFETEPIVKNEPGKAHNLPFIPKEEDVDGEEFEKMMEERYRSGSSYITYAEDNYENKRSVDGSVLLPTVKDPIIWKVKCMVGRERHSAFCMMQKFVDLRSLGTKLEIISAFAVEHIKGFVFIEADKQSDINEACKGICSIYSSRVMPVPNNEVSHLLSPRTRYNGITVGMWARVKSGNYKGDLAQVVFVNDLRKRATVKLIPRIDLQAMAAKFGGGGTRKKVPAPAPRLINSSELEEFRPLIQCRNDRESGMRFEFLDGLMFKDGYLYKKVPIDSLSFWGVMPSEEELLKFKSSENNESDNLEWLTELYGKEKKRRTIKIEEGGGKGEGSSGCMGKGEGSSGSMGKGEGSSGCMGKGEGSSGSMGKGEGASGSMGKGEGASGSMGKGEGSSGSMGKGEGSSGSMGKGEGSLGSVGKGVGSSGSGGNCFELYDLVCLGRKDFGLVIGMEKDDSYKILKEGLEGPVVLIVQKRELKNVLSDMKFTALDRRTKPICVSDTVKVLEGPLKDRQGIVRQIYRGTIFLYDENETENGGYFCSKSHMCEKIKLYNDACKEKDGDSGGPGFEDFMSSPKSPLSPKKPWLERDSNFNRGDTDGIFSIGQTVRIRVGPLKGYLCRILAIRRADITVKLDSQQKVLTVKCEHLSEVRGKSSSVLISEDPESSLKPFDMLGNEGGSKDWTDGAGASAGGAGNGWNAGGDSWPSFSATGISIQSESISGQDGNDVKKDDSWESKVAPNKISSWGAATDNNDQGAGWGKGVDSWGKSSAKTGGDSSASDIWQKAVEPSGTATAGNSQLDSWGKGKNVVEAGSWEKNSDATSGDIASSGWGQQKPLDKGNAVSSDGSDWGKAQNKGAGWGTKEDSCSKATGNWSTKDESSAGEAGWKISKPAEDVQTGSWGNAGGVLPQSEAGNKDEASGWAKPKGAFSNENQNDSWKKPSGVDDNKRASWGKADGGSAWTKQDRDSTWNKQGEGSTWNKQDGGSAWNKPAGDSSWSKQAGGSSWGKQADVTAGHESGGVGNQDDGWKRAKSFGGDQGSGGWGKGSGDKGDIDQQDFSGRPKSFEGAHGFGGRRGGRGGRDQFGRGRSFSQDQSSGWNKDRENNRSADGIGGWKNPNASVENNGSGWSKGWGAGKENVEEQSTGGNKSGVWNAPKSSDRDQMSGWGQTKAWQSGSSDGGNQVSSWGQKGSWNSRSSEAGGNQDSSSGGKRDWNIGSDSSGGNQDSTWGKKSNWNSGSGDTGGNKDSGWGRKNSWNSGSGDADQNSNWSSKSNWNSANSFGGSQSIDGGNGDQPEDFNNNQSGGNWRGGSGRGNSDRGGFRGGRGFGGGGGEREGDRGGFGRRGGFGGRGGDRGSFGGRGRSDRGGFGGRGGSDGGGFGGTGGSDGGGFGGTGYGGRGRGRDQSGGWSNRNDSFDNNSSGWSKGADGAAEGWKKDNGGGSWNQGGGSKNDWQGGKSSGCISQSSGWNQSDVNKGIGGSGSGWNQTVEAKDTAATQDKGTGSRNEASGSWANNWKSSDASNVDQSSSWKQSTAAKEVKGTTDQDGGWNKGPSSSTQDGGWGNQGSGWNKGTGSGFGGGTGGQPSAAGGGKSSDWKQSSTSSGAQSSGWNQSGEAKQGTDQGAESTNSWGKAAAAACSWGNGSDGGEAKQGTDEGAKPTNSWGKAVAPASSWGKGSDGGSGKGGW</sequence>
<feature type="compositionally biased region" description="Gly residues" evidence="3">
    <location>
        <begin position="1092"/>
        <end position="1102"/>
    </location>
</feature>
<feature type="compositionally biased region" description="Low complexity" evidence="3">
    <location>
        <begin position="1649"/>
        <end position="1662"/>
    </location>
</feature>
<dbReference type="CDD" id="cd09888">
    <property type="entry name" value="NGN_Euk"/>
    <property type="match status" value="1"/>
</dbReference>
<organism evidence="5 6">
    <name type="scientific">Prunus armeniaca</name>
    <name type="common">Apricot</name>
    <name type="synonym">Armeniaca vulgaris</name>
    <dbReference type="NCBI Taxonomy" id="36596"/>
    <lineage>
        <taxon>Eukaryota</taxon>
        <taxon>Viridiplantae</taxon>
        <taxon>Streptophyta</taxon>
        <taxon>Embryophyta</taxon>
        <taxon>Tracheophyta</taxon>
        <taxon>Spermatophyta</taxon>
        <taxon>Magnoliopsida</taxon>
        <taxon>eudicotyledons</taxon>
        <taxon>Gunneridae</taxon>
        <taxon>Pentapetalae</taxon>
        <taxon>rosids</taxon>
        <taxon>fabids</taxon>
        <taxon>Rosales</taxon>
        <taxon>Rosaceae</taxon>
        <taxon>Amygdaloideae</taxon>
        <taxon>Amygdaleae</taxon>
        <taxon>Prunus</taxon>
    </lineage>
</organism>
<dbReference type="InterPro" id="IPR041978">
    <property type="entry name" value="KOW_Spt5_5"/>
</dbReference>
<gene>
    <name evidence="5" type="ORF">CURHAP_LOCUS16577</name>
</gene>
<feature type="compositionally biased region" description="Polar residues" evidence="3">
    <location>
        <begin position="1051"/>
        <end position="1063"/>
    </location>
</feature>
<dbReference type="GO" id="GO:0032784">
    <property type="term" value="P:regulation of DNA-templated transcription elongation"/>
    <property type="evidence" value="ECO:0007669"/>
    <property type="project" value="InterPro"/>
</dbReference>
<feature type="compositionally biased region" description="Basic and acidic residues" evidence="3">
    <location>
        <begin position="993"/>
        <end position="1005"/>
    </location>
</feature>
<dbReference type="FunFam" id="3.30.70.940:FF:000010">
    <property type="entry name" value="Protein RNA-directed DNA methylation 3"/>
    <property type="match status" value="1"/>
</dbReference>
<feature type="compositionally biased region" description="Polar residues" evidence="3">
    <location>
        <begin position="1221"/>
        <end position="1264"/>
    </location>
</feature>
<comment type="subcellular location">
    <subcellularLocation>
        <location evidence="1">Nucleus</location>
    </subcellularLocation>
</comment>
<proteinExistence type="predicted"/>
<dbReference type="InterPro" id="IPR005100">
    <property type="entry name" value="NGN-domain"/>
</dbReference>
<feature type="compositionally biased region" description="Basic and acidic residues" evidence="3">
    <location>
        <begin position="1700"/>
        <end position="1710"/>
    </location>
</feature>
<dbReference type="CDD" id="cd06081">
    <property type="entry name" value="KOW_Spt5_1"/>
    <property type="match status" value="1"/>
</dbReference>
<feature type="compositionally biased region" description="Polar residues" evidence="3">
    <location>
        <begin position="1663"/>
        <end position="1683"/>
    </location>
</feature>
<dbReference type="InterPro" id="IPR039385">
    <property type="entry name" value="NGN_Euk"/>
</dbReference>
<feature type="region of interest" description="Disordered" evidence="3">
    <location>
        <begin position="623"/>
        <end position="642"/>
    </location>
</feature>
<reference evidence="5 6" key="1">
    <citation type="submission" date="2020-05" db="EMBL/GenBank/DDBJ databases">
        <authorList>
            <person name="Campoy J."/>
            <person name="Schneeberger K."/>
            <person name="Spophaly S."/>
        </authorList>
    </citation>
    <scope>NUCLEOTIDE SEQUENCE [LARGE SCALE GENOMIC DNA]</scope>
    <source>
        <strain evidence="5">PruArmRojPasFocal</strain>
    </source>
</reference>
<evidence type="ECO:0000256" key="1">
    <source>
        <dbReference type="ARBA" id="ARBA00004123"/>
    </source>
</evidence>
<feature type="compositionally biased region" description="Gly residues" evidence="3">
    <location>
        <begin position="745"/>
        <end position="756"/>
    </location>
</feature>
<feature type="compositionally biased region" description="Gly residues" evidence="3">
    <location>
        <begin position="1493"/>
        <end position="1503"/>
    </location>
</feature>
<feature type="compositionally biased region" description="Gly residues" evidence="3">
    <location>
        <begin position="1729"/>
        <end position="1739"/>
    </location>
</feature>
<feature type="compositionally biased region" description="Polar residues" evidence="3">
    <location>
        <begin position="1309"/>
        <end position="1320"/>
    </location>
</feature>
<keyword evidence="2" id="KW-0539">Nucleus</keyword>
<feature type="compositionally biased region" description="Polar residues" evidence="3">
    <location>
        <begin position="847"/>
        <end position="857"/>
    </location>
</feature>
<dbReference type="GO" id="GO:0006368">
    <property type="term" value="P:transcription elongation by RNA polymerase II"/>
    <property type="evidence" value="ECO:0007669"/>
    <property type="project" value="TreeGrafter"/>
</dbReference>
<dbReference type="InterPro" id="IPR014722">
    <property type="entry name" value="Rib_uL2_dom2"/>
</dbReference>
<dbReference type="Pfam" id="PF23291">
    <property type="entry name" value="KOW4_SPT5"/>
    <property type="match status" value="1"/>
</dbReference>
<dbReference type="InterPro" id="IPR041973">
    <property type="entry name" value="KOW_Spt5_1"/>
</dbReference>
<feature type="compositionally biased region" description="Low complexity" evidence="3">
    <location>
        <begin position="1321"/>
        <end position="1335"/>
    </location>
</feature>
<feature type="compositionally biased region" description="Low complexity" evidence="3">
    <location>
        <begin position="1571"/>
        <end position="1582"/>
    </location>
</feature>
<accession>A0A6J5U5M7</accession>
<feature type="compositionally biased region" description="Polar residues" evidence="3">
    <location>
        <begin position="1537"/>
        <end position="1570"/>
    </location>
</feature>
<dbReference type="Gene3D" id="2.30.30.30">
    <property type="match status" value="1"/>
</dbReference>
<dbReference type="Proteomes" id="UP000507222">
    <property type="component" value="Unassembled WGS sequence"/>
</dbReference>
<feature type="compositionally biased region" description="Basic and acidic residues" evidence="3">
    <location>
        <begin position="782"/>
        <end position="791"/>
    </location>
</feature>
<feature type="compositionally biased region" description="Gly residues" evidence="3">
    <location>
        <begin position="1613"/>
        <end position="1645"/>
    </location>
</feature>
<feature type="compositionally biased region" description="Polar residues" evidence="3">
    <location>
        <begin position="1514"/>
        <end position="1527"/>
    </location>
</feature>
<dbReference type="Pfam" id="PF03439">
    <property type="entry name" value="Spt5-NGN"/>
    <property type="match status" value="1"/>
</dbReference>
<evidence type="ECO:0000256" key="2">
    <source>
        <dbReference type="ARBA" id="ARBA00023242"/>
    </source>
</evidence>
<feature type="region of interest" description="Disordered" evidence="3">
    <location>
        <begin position="774"/>
        <end position="1739"/>
    </location>
</feature>
<dbReference type="Gene3D" id="3.30.70.940">
    <property type="entry name" value="NusG, N-terminal domain"/>
    <property type="match status" value="1"/>
</dbReference>
<feature type="compositionally biased region" description="Polar residues" evidence="3">
    <location>
        <begin position="1272"/>
        <end position="1294"/>
    </location>
</feature>
<feature type="domain" description="KOW" evidence="4">
    <location>
        <begin position="657"/>
        <end position="684"/>
    </location>
</feature>
<dbReference type="CDD" id="cd06084">
    <property type="entry name" value="KOW_Spt5_4"/>
    <property type="match status" value="1"/>
</dbReference>
<evidence type="ECO:0000256" key="3">
    <source>
        <dbReference type="SAM" id="MobiDB-lite"/>
    </source>
</evidence>
<evidence type="ECO:0000259" key="4">
    <source>
        <dbReference type="SMART" id="SM00739"/>
    </source>
</evidence>
<feature type="compositionally biased region" description="Gly residues" evidence="3">
    <location>
        <begin position="1397"/>
        <end position="1453"/>
    </location>
</feature>
<feature type="compositionally biased region" description="Polar residues" evidence="3">
    <location>
        <begin position="876"/>
        <end position="888"/>
    </location>
</feature>
<dbReference type="SMART" id="SM00739">
    <property type="entry name" value="KOW"/>
    <property type="match status" value="3"/>
</dbReference>
<feature type="compositionally biased region" description="Polar residues" evidence="3">
    <location>
        <begin position="1026"/>
        <end position="1039"/>
    </location>
</feature>
<feature type="compositionally biased region" description="Polar residues" evidence="3">
    <location>
        <begin position="823"/>
        <end position="837"/>
    </location>
</feature>
<dbReference type="PANTHER" id="PTHR11125:SF8">
    <property type="entry name" value="PROTEIN RNA-DIRECTED DNA METHYLATION 3"/>
    <property type="match status" value="1"/>
</dbReference>
<dbReference type="Pfam" id="PF23037">
    <property type="entry name" value="KOWx_SPT5"/>
    <property type="match status" value="1"/>
</dbReference>
<dbReference type="InterPro" id="IPR039659">
    <property type="entry name" value="SPT5"/>
</dbReference>
<dbReference type="InterPro" id="IPR057936">
    <property type="entry name" value="KOWx_Spt5"/>
</dbReference>
<feature type="domain" description="KOW" evidence="4">
    <location>
        <begin position="553"/>
        <end position="580"/>
    </location>
</feature>
<feature type="domain" description="KOW" evidence="4">
    <location>
        <begin position="227"/>
        <end position="254"/>
    </location>
</feature>
<dbReference type="InterPro" id="IPR036735">
    <property type="entry name" value="NGN_dom_sf"/>
</dbReference>
<feature type="compositionally biased region" description="Gly residues" evidence="3">
    <location>
        <begin position="388"/>
        <end position="479"/>
    </location>
</feature>
<feature type="compositionally biased region" description="Polar residues" evidence="3">
    <location>
        <begin position="1145"/>
        <end position="1154"/>
    </location>
</feature>
<dbReference type="GO" id="GO:0032044">
    <property type="term" value="C:DSIF complex"/>
    <property type="evidence" value="ECO:0007669"/>
    <property type="project" value="TreeGrafter"/>
</dbReference>
<dbReference type="FunFam" id="2.30.30.30:FF:000053">
    <property type="entry name" value="Protein RNA-directed DNA methylation 3"/>
    <property type="match status" value="1"/>
</dbReference>
<dbReference type="InterPro" id="IPR005824">
    <property type="entry name" value="KOW"/>
</dbReference>
<protein>
    <recommendedName>
        <fullName evidence="4">KOW domain-containing protein</fullName>
    </recommendedName>
</protein>
<evidence type="ECO:0000313" key="6">
    <source>
        <dbReference type="Proteomes" id="UP000507222"/>
    </source>
</evidence>
<dbReference type="GO" id="GO:0003729">
    <property type="term" value="F:mRNA binding"/>
    <property type="evidence" value="ECO:0007669"/>
    <property type="project" value="TreeGrafter"/>
</dbReference>
<feature type="region of interest" description="Disordered" evidence="3">
    <location>
        <begin position="1"/>
        <end position="32"/>
    </location>
</feature>
<dbReference type="InterPro" id="IPR041977">
    <property type="entry name" value="KOW_Spt5_4"/>
</dbReference>
<dbReference type="Pfam" id="PF23042">
    <property type="entry name" value="KOW1_SPT5"/>
    <property type="match status" value="1"/>
</dbReference>
<evidence type="ECO:0000313" key="5">
    <source>
        <dbReference type="EMBL" id="CAB4270455.1"/>
    </source>
</evidence>
<feature type="region of interest" description="Disordered" evidence="3">
    <location>
        <begin position="730"/>
        <end position="759"/>
    </location>
</feature>
<feature type="compositionally biased region" description="Gly residues" evidence="3">
    <location>
        <begin position="1376"/>
        <end position="1386"/>
    </location>
</feature>
<feature type="compositionally biased region" description="Low complexity" evidence="3">
    <location>
        <begin position="630"/>
        <end position="640"/>
    </location>
</feature>
<dbReference type="EMBL" id="CAEKDK010000002">
    <property type="protein sequence ID" value="CAB4270455.1"/>
    <property type="molecule type" value="Genomic_DNA"/>
</dbReference>